<feature type="chain" id="PRO_5032944110" evidence="1">
    <location>
        <begin position="20"/>
        <end position="255"/>
    </location>
</feature>
<reference evidence="2 3" key="1">
    <citation type="journal article" date="2016" name="Int. J. Syst. Evol. Microbiol.">
        <title>Polaribacter haliotis sp. nov., isolated from the gut of abalone Haliotis discus hannai.</title>
        <authorList>
            <person name="Kim Y.O."/>
            <person name="Park I.S."/>
            <person name="Park S."/>
            <person name="Nam B.H."/>
            <person name="Park J.M."/>
            <person name="Kim D.G."/>
            <person name="Yoon J.H."/>
        </authorList>
    </citation>
    <scope>NUCLEOTIDE SEQUENCE [LARGE SCALE GENOMIC DNA]</scope>
    <source>
        <strain evidence="2 3">KCTC 52418</strain>
    </source>
</reference>
<sequence length="255" mass="29697">MKKNIFLIALFLVSLYSNSQEKKVNNYKYIIVSDKFDFLKETDQYQTSSLTKFLLKKNGFDVYLSSESLPLEIKADRCSALFVDVVSESSMFKTKLKIRLKDCFNKVVYISKIGESREKEYKKSYQDAIRDAYSNMSDIQYMPLSKNKEIKKEILKEKPQELTTNGAVAVIAKNKKPVVETANYNTKVLYAQPNKNGFQLINTKPEVIFLLFKTKVKDVYILKDKNGVLYKKGNIWVAEYYKNESLVTEEYQVKF</sequence>
<keyword evidence="1" id="KW-0732">Signal</keyword>
<name>A0A7L8AK07_9FLAO</name>
<evidence type="ECO:0000313" key="3">
    <source>
        <dbReference type="Proteomes" id="UP000516764"/>
    </source>
</evidence>
<organism evidence="2 3">
    <name type="scientific">Polaribacter haliotis</name>
    <dbReference type="NCBI Taxonomy" id="1888915"/>
    <lineage>
        <taxon>Bacteria</taxon>
        <taxon>Pseudomonadati</taxon>
        <taxon>Bacteroidota</taxon>
        <taxon>Flavobacteriia</taxon>
        <taxon>Flavobacteriales</taxon>
        <taxon>Flavobacteriaceae</taxon>
    </lineage>
</organism>
<dbReference type="EMBL" id="CP061813">
    <property type="protein sequence ID" value="QOD62284.1"/>
    <property type="molecule type" value="Genomic_DNA"/>
</dbReference>
<dbReference type="Proteomes" id="UP000516764">
    <property type="component" value="Chromosome"/>
</dbReference>
<keyword evidence="3" id="KW-1185">Reference proteome</keyword>
<evidence type="ECO:0000313" key="2">
    <source>
        <dbReference type="EMBL" id="QOD62284.1"/>
    </source>
</evidence>
<gene>
    <name evidence="2" type="ORF">H9I45_07535</name>
</gene>
<evidence type="ECO:0000256" key="1">
    <source>
        <dbReference type="SAM" id="SignalP"/>
    </source>
</evidence>
<feature type="signal peptide" evidence="1">
    <location>
        <begin position="1"/>
        <end position="19"/>
    </location>
</feature>
<dbReference type="AlphaFoldDB" id="A0A7L8AK07"/>
<dbReference type="OrthoDB" id="1274006at2"/>
<accession>A0A7L8AK07</accession>
<proteinExistence type="predicted"/>
<dbReference type="RefSeq" id="WP_088354731.1">
    <property type="nucleotide sequence ID" value="NZ_CP061813.1"/>
</dbReference>
<protein>
    <submittedName>
        <fullName evidence="2">Uncharacterized protein</fullName>
    </submittedName>
</protein>
<dbReference type="KEGG" id="phal:H9I45_07535"/>